<evidence type="ECO:0000313" key="3">
    <source>
        <dbReference type="Proteomes" id="UP000054408"/>
    </source>
</evidence>
<accession>A0A0L0DAK5</accession>
<evidence type="ECO:0000256" key="1">
    <source>
        <dbReference type="SAM" id="MobiDB-lite"/>
    </source>
</evidence>
<dbReference type="GeneID" id="25564097"/>
<gene>
    <name evidence="2" type="ORF">AMSG_04560</name>
</gene>
<sequence length="520" mass="54202">MRCVRAEYRALVAEVEGPAVAARLYFPPSSSLASLPRFTPPRTYPTRLAFWIPPADYAPLHHAKRIVMENAVVVPPRLAQLDELRVVDASESQVACVDGREMMTGVNKPRVVRKLQLTSDDEAACVDQGVVGQAAVDEAAVGEAAVGEAVVGQAAVGQAAVDEAAVGEAAVGEAVVGQAVVGQAAVDEAAVGEAAVGEAVVGQAAVNQAGFDQVAVDETGGKQAVVWQGGTMVAKLAQPAKTVTAVRGKRIKVVPMRAMLYRGVAYGLEWETARLTRAAAGLALAKVVPPAKPPAVRATAKRVILVTHHQAIEVRASRPKHEVAIEYIQARVVPAVEPATQAVALLQWRAEPNPHGVPQTAVAVAASAELGELRLTGALIPPALFGLRGPAPGGLALSPISTVNESGESVTDDDMDATLSYDSDDDPLLLRPAVASAPAPAPAPARPILAVYDQAPSDTTDGDSPSFGELPTLSIHESPVRPPRMTARRPLFTPTPPGKRQTAGRVGEAENMSPIDVDRR</sequence>
<dbReference type="RefSeq" id="XP_013758895.1">
    <property type="nucleotide sequence ID" value="XM_013903441.1"/>
</dbReference>
<proteinExistence type="predicted"/>
<protein>
    <submittedName>
        <fullName evidence="2">Uncharacterized protein</fullName>
    </submittedName>
</protein>
<keyword evidence="3" id="KW-1185">Reference proteome</keyword>
<dbReference type="Proteomes" id="UP000054408">
    <property type="component" value="Unassembled WGS sequence"/>
</dbReference>
<feature type="region of interest" description="Disordered" evidence="1">
    <location>
        <begin position="454"/>
        <end position="520"/>
    </location>
</feature>
<dbReference type="STRING" id="461836.A0A0L0DAK5"/>
<dbReference type="AlphaFoldDB" id="A0A0L0DAK5"/>
<evidence type="ECO:0000313" key="2">
    <source>
        <dbReference type="EMBL" id="KNC48328.1"/>
    </source>
</evidence>
<reference evidence="2 3" key="1">
    <citation type="submission" date="2010-05" db="EMBL/GenBank/DDBJ databases">
        <title>The Genome Sequence of Thecamonas trahens ATCC 50062.</title>
        <authorList>
            <consortium name="The Broad Institute Genome Sequencing Platform"/>
            <person name="Russ C."/>
            <person name="Cuomo C."/>
            <person name="Shea T."/>
            <person name="Young S.K."/>
            <person name="Zeng Q."/>
            <person name="Koehrsen M."/>
            <person name="Haas B."/>
            <person name="Borodovsky M."/>
            <person name="Guigo R."/>
            <person name="Alvarado L."/>
            <person name="Berlin A."/>
            <person name="Bochicchio J."/>
            <person name="Borenstein D."/>
            <person name="Chapman S."/>
            <person name="Chen Z."/>
            <person name="Freedman E."/>
            <person name="Gellesch M."/>
            <person name="Goldberg J."/>
            <person name="Griggs A."/>
            <person name="Gujja S."/>
            <person name="Heilman E."/>
            <person name="Heiman D."/>
            <person name="Hepburn T."/>
            <person name="Howarth C."/>
            <person name="Jen D."/>
            <person name="Larson L."/>
            <person name="Mehta T."/>
            <person name="Park D."/>
            <person name="Pearson M."/>
            <person name="Roberts A."/>
            <person name="Saif S."/>
            <person name="Shenoy N."/>
            <person name="Sisk P."/>
            <person name="Stolte C."/>
            <person name="Sykes S."/>
            <person name="Thomson T."/>
            <person name="Walk T."/>
            <person name="White J."/>
            <person name="Yandava C."/>
            <person name="Burger G."/>
            <person name="Gray M.W."/>
            <person name="Holland P.W.H."/>
            <person name="King N."/>
            <person name="Lang F.B.F."/>
            <person name="Roger A.J."/>
            <person name="Ruiz-Trillo I."/>
            <person name="Lander E."/>
            <person name="Nusbaum C."/>
        </authorList>
    </citation>
    <scope>NUCLEOTIDE SEQUENCE [LARGE SCALE GENOMIC DNA]</scope>
    <source>
        <strain evidence="2 3">ATCC 50062</strain>
    </source>
</reference>
<organism evidence="2 3">
    <name type="scientific">Thecamonas trahens ATCC 50062</name>
    <dbReference type="NCBI Taxonomy" id="461836"/>
    <lineage>
        <taxon>Eukaryota</taxon>
        <taxon>Apusozoa</taxon>
        <taxon>Apusomonadida</taxon>
        <taxon>Apusomonadidae</taxon>
        <taxon>Thecamonas</taxon>
    </lineage>
</organism>
<name>A0A0L0DAK5_THETB</name>
<dbReference type="EMBL" id="GL349450">
    <property type="protein sequence ID" value="KNC48328.1"/>
    <property type="molecule type" value="Genomic_DNA"/>
</dbReference>